<dbReference type="AlphaFoldDB" id="A0A0A8Y7V9"/>
<name>A0A0A8Y7V9_ARUDO</name>
<dbReference type="EMBL" id="GBRH01278103">
    <property type="protein sequence ID" value="JAD19792.1"/>
    <property type="molecule type" value="Transcribed_RNA"/>
</dbReference>
<proteinExistence type="predicted"/>
<organism evidence="1">
    <name type="scientific">Arundo donax</name>
    <name type="common">Giant reed</name>
    <name type="synonym">Donax arundinaceus</name>
    <dbReference type="NCBI Taxonomy" id="35708"/>
    <lineage>
        <taxon>Eukaryota</taxon>
        <taxon>Viridiplantae</taxon>
        <taxon>Streptophyta</taxon>
        <taxon>Embryophyta</taxon>
        <taxon>Tracheophyta</taxon>
        <taxon>Spermatophyta</taxon>
        <taxon>Magnoliopsida</taxon>
        <taxon>Liliopsida</taxon>
        <taxon>Poales</taxon>
        <taxon>Poaceae</taxon>
        <taxon>PACMAD clade</taxon>
        <taxon>Arundinoideae</taxon>
        <taxon>Arundineae</taxon>
        <taxon>Arundo</taxon>
    </lineage>
</organism>
<reference evidence="1" key="1">
    <citation type="submission" date="2014-09" db="EMBL/GenBank/DDBJ databases">
        <authorList>
            <person name="Magalhaes I.L.F."/>
            <person name="Oliveira U."/>
            <person name="Santos F.R."/>
            <person name="Vidigal T.H.D.A."/>
            <person name="Brescovit A.D."/>
            <person name="Santos A.J."/>
        </authorList>
    </citation>
    <scope>NUCLEOTIDE SEQUENCE</scope>
    <source>
        <tissue evidence="1">Shoot tissue taken approximately 20 cm above the soil surface</tissue>
    </source>
</reference>
<reference evidence="1" key="2">
    <citation type="journal article" date="2015" name="Data Brief">
        <title>Shoot transcriptome of the giant reed, Arundo donax.</title>
        <authorList>
            <person name="Barrero R.A."/>
            <person name="Guerrero F.D."/>
            <person name="Moolhuijzen P."/>
            <person name="Goolsby J.A."/>
            <person name="Tidwell J."/>
            <person name="Bellgard S.E."/>
            <person name="Bellgard M.I."/>
        </authorList>
    </citation>
    <scope>NUCLEOTIDE SEQUENCE</scope>
    <source>
        <tissue evidence="1">Shoot tissue taken approximately 20 cm above the soil surface</tissue>
    </source>
</reference>
<evidence type="ECO:0000313" key="1">
    <source>
        <dbReference type="EMBL" id="JAD19792.1"/>
    </source>
</evidence>
<sequence>MSHMFNEYLAQSSYILSIPSYLLYQHYCTKGIFLSP</sequence>
<accession>A0A0A8Y7V9</accession>
<protein>
    <submittedName>
        <fullName evidence="1">Uncharacterized protein</fullName>
    </submittedName>
</protein>